<gene>
    <name evidence="1" type="ORF">GWP43_06325</name>
</gene>
<evidence type="ECO:0000313" key="2">
    <source>
        <dbReference type="Proteomes" id="UP000464374"/>
    </source>
</evidence>
<dbReference type="RefSeq" id="WP_162663452.1">
    <property type="nucleotide sequence ID" value="NZ_CP048020.1"/>
</dbReference>
<accession>A0A6P1Y1H4</accession>
<evidence type="ECO:0000313" key="1">
    <source>
        <dbReference type="EMBL" id="QHX43120.1"/>
    </source>
</evidence>
<dbReference type="Pfam" id="PF09986">
    <property type="entry name" value="DUF2225"/>
    <property type="match status" value="1"/>
</dbReference>
<dbReference type="KEGG" id="trz:GWP43_06325"/>
<dbReference type="Proteomes" id="UP000464374">
    <property type="component" value="Chromosome"/>
</dbReference>
<reference evidence="1 2" key="1">
    <citation type="submission" date="2020-01" db="EMBL/GenBank/DDBJ databases">
        <title>Complete genome sequence of a human oral phylogroup 1 Treponema sp. strain ATCC 700766, originally isolated from periodontitis dental plaque.</title>
        <authorList>
            <person name="Chan Y."/>
            <person name="Huo Y.-B."/>
            <person name="Yu X.-L."/>
            <person name="Zeng H."/>
            <person name="Leung W.-K."/>
            <person name="Watt R.M."/>
        </authorList>
    </citation>
    <scope>NUCLEOTIDE SEQUENCE [LARGE SCALE GENOMIC DNA]</scope>
    <source>
        <strain evidence="1 2">OMZ 804</strain>
    </source>
</reference>
<dbReference type="InterPro" id="IPR018708">
    <property type="entry name" value="DUF2225"/>
</dbReference>
<dbReference type="EMBL" id="CP048020">
    <property type="protein sequence ID" value="QHX43120.1"/>
    <property type="molecule type" value="Genomic_DNA"/>
</dbReference>
<organism evidence="1 2">
    <name type="scientific">Treponema vincentii</name>
    <dbReference type="NCBI Taxonomy" id="69710"/>
    <lineage>
        <taxon>Bacteria</taxon>
        <taxon>Pseudomonadati</taxon>
        <taxon>Spirochaetota</taxon>
        <taxon>Spirochaetia</taxon>
        <taxon>Spirochaetales</taxon>
        <taxon>Treponemataceae</taxon>
        <taxon>Treponema</taxon>
    </lineage>
</organism>
<name>A0A6P1Y1H4_9SPIR</name>
<sequence length="293" mass="33553">MKREEDQQSKKEVAISYYSKDQIECPVCGAKFKREEMYSGGGRVIAGDLTEELRRLYEPSAKYGEVYPLIYSMTVCPQCLYTGFTQDFRVIEKPIAERLLEAMNERYSAVKGLFGYIDFNTARTLHAGAASYYLALLCYDHFDSKYSPTIKQAICALRAAWLFSTLGEKEPEENYTYISKLFYQKALFLYRRALELETTGKEMIAGLKSFGPDVDKNYGYDGVIYLGALLEYRYGQRQDAETRLKRLEMHKIALAKLFGLGKSSKAKPGPILEHARTLYDALKLELKETDDDD</sequence>
<proteinExistence type="predicted"/>
<protein>
    <submittedName>
        <fullName evidence="1">DUF2225 domain-containing protein</fullName>
    </submittedName>
</protein>
<dbReference type="AlphaFoldDB" id="A0A6P1Y1H4"/>